<dbReference type="AlphaFoldDB" id="A0A9D1G0N9"/>
<feature type="transmembrane region" description="Helical" evidence="1">
    <location>
        <begin position="82"/>
        <end position="101"/>
    </location>
</feature>
<keyword evidence="1" id="KW-1133">Transmembrane helix</keyword>
<protein>
    <recommendedName>
        <fullName evidence="4">Ada DNA repair metal-binding domain-containing protein</fullName>
    </recommendedName>
</protein>
<reference evidence="2" key="1">
    <citation type="submission" date="2020-10" db="EMBL/GenBank/DDBJ databases">
        <authorList>
            <person name="Gilroy R."/>
        </authorList>
    </citation>
    <scope>NUCLEOTIDE SEQUENCE</scope>
    <source>
        <strain evidence="2">13766</strain>
    </source>
</reference>
<evidence type="ECO:0000313" key="2">
    <source>
        <dbReference type="EMBL" id="HIS92944.1"/>
    </source>
</evidence>
<keyword evidence="1" id="KW-0472">Membrane</keyword>
<proteinExistence type="predicted"/>
<name>A0A9D1G0N9_9FIRM</name>
<accession>A0A9D1G0N9</accession>
<gene>
    <name evidence="2" type="ORF">IAA84_08025</name>
</gene>
<keyword evidence="1" id="KW-0812">Transmembrane</keyword>
<reference evidence="2" key="2">
    <citation type="journal article" date="2021" name="PeerJ">
        <title>Extensive microbial diversity within the chicken gut microbiome revealed by metagenomics and culture.</title>
        <authorList>
            <person name="Gilroy R."/>
            <person name="Ravi A."/>
            <person name="Getino M."/>
            <person name="Pursley I."/>
            <person name="Horton D.L."/>
            <person name="Alikhan N.F."/>
            <person name="Baker D."/>
            <person name="Gharbi K."/>
            <person name="Hall N."/>
            <person name="Watson M."/>
            <person name="Adriaenssens E.M."/>
            <person name="Foster-Nyarko E."/>
            <person name="Jarju S."/>
            <person name="Secka A."/>
            <person name="Antonio M."/>
            <person name="Oren A."/>
            <person name="Chaudhuri R.R."/>
            <person name="La Ragione R."/>
            <person name="Hildebrand F."/>
            <person name="Pallen M.J."/>
        </authorList>
    </citation>
    <scope>NUCLEOTIDE SEQUENCE</scope>
    <source>
        <strain evidence="2">13766</strain>
    </source>
</reference>
<dbReference type="Proteomes" id="UP000824140">
    <property type="component" value="Unassembled WGS sequence"/>
</dbReference>
<evidence type="ECO:0000313" key="3">
    <source>
        <dbReference type="Proteomes" id="UP000824140"/>
    </source>
</evidence>
<sequence>MANPFSRGGVSRKDAKAMGDMLASGKSTARSSIYSRAVREPPQEKPLSTRGIVALVLLLALPPVGIAFVWRMRVFLPRGRTLLTVLSTLVLVAMVSAVMPVSHMPLVTPSPSLPESFSQASNTQAEADMSRITQLTDESGSAGTTSTAQVYMADGDPYYHAVNPCGDTELTLMLTLEEAVDRGLAPCPTCQPPTLSN</sequence>
<feature type="transmembrane region" description="Helical" evidence="1">
    <location>
        <begin position="51"/>
        <end position="70"/>
    </location>
</feature>
<dbReference type="EMBL" id="DVJN01000161">
    <property type="protein sequence ID" value="HIS92944.1"/>
    <property type="molecule type" value="Genomic_DNA"/>
</dbReference>
<comment type="caution">
    <text evidence="2">The sequence shown here is derived from an EMBL/GenBank/DDBJ whole genome shotgun (WGS) entry which is preliminary data.</text>
</comment>
<evidence type="ECO:0000256" key="1">
    <source>
        <dbReference type="SAM" id="Phobius"/>
    </source>
</evidence>
<evidence type="ECO:0008006" key="4">
    <source>
        <dbReference type="Google" id="ProtNLM"/>
    </source>
</evidence>
<organism evidence="2 3">
    <name type="scientific">Candidatus Alectryocaccomicrobium excrementavium</name>
    <dbReference type="NCBI Taxonomy" id="2840668"/>
    <lineage>
        <taxon>Bacteria</taxon>
        <taxon>Bacillati</taxon>
        <taxon>Bacillota</taxon>
        <taxon>Clostridia</taxon>
        <taxon>Candidatus Alectryocaccomicrobium</taxon>
    </lineage>
</organism>